<dbReference type="Proteomes" id="UP001596233">
    <property type="component" value="Unassembled WGS sequence"/>
</dbReference>
<dbReference type="RefSeq" id="WP_379234335.1">
    <property type="nucleotide sequence ID" value="NZ_JBHSTE010000003.1"/>
</dbReference>
<protein>
    <recommendedName>
        <fullName evidence="3">Condensation domain-containing protein</fullName>
    </recommendedName>
</protein>
<dbReference type="InterPro" id="IPR023213">
    <property type="entry name" value="CAT-like_dom_sf"/>
</dbReference>
<evidence type="ECO:0000313" key="2">
    <source>
        <dbReference type="Proteomes" id="UP001596233"/>
    </source>
</evidence>
<gene>
    <name evidence="1" type="ORF">ACFP56_11075</name>
</gene>
<name>A0ABW1V5S2_9BACL</name>
<sequence length="393" mass="46344">MLFYSRYLSDDPEDLTTELTMMQAYMVHCSGKAIHRKPYLYELPATMTYAQLRTALYRAISSHASLQVWLKYERKLARYVQYLVPLPPLSEWQIPVVALSMHPEMHIITQEHSVLLLEGYPWRVKFMEFEGKRYLYLEFHSICIDDYGIKCFEDTLFRAFSSGYQLPAGNLSSYRLLHNMEIITSKQRLERRESESLSTGKKRSMKMMAIPFELTQEQVALVEQVAHSYQIDLPVVYQLIVEHMLGYRCEGKLYGMIDNWRSTLRNYDEVGCFYYMNAEAVQGLGTMRSRLMALQHQRQKRKEGDFAGRRKRPDLSVVYSFEESLCQHLQEVFADQYCTYEMFIRIRRGQAGTTVRFEYSVEHCSKEQAQQLYFRMISIIELLRQQLLADCAS</sequence>
<organism evidence="1 2">
    <name type="scientific">Paenibacillus septentrionalis</name>
    <dbReference type="NCBI Taxonomy" id="429342"/>
    <lineage>
        <taxon>Bacteria</taxon>
        <taxon>Bacillati</taxon>
        <taxon>Bacillota</taxon>
        <taxon>Bacilli</taxon>
        <taxon>Bacillales</taxon>
        <taxon>Paenibacillaceae</taxon>
        <taxon>Paenibacillus</taxon>
    </lineage>
</organism>
<dbReference type="EMBL" id="JBHSTE010000003">
    <property type="protein sequence ID" value="MFC6333166.1"/>
    <property type="molecule type" value="Genomic_DNA"/>
</dbReference>
<reference evidence="2" key="1">
    <citation type="journal article" date="2019" name="Int. J. Syst. Evol. Microbiol.">
        <title>The Global Catalogue of Microorganisms (GCM) 10K type strain sequencing project: providing services to taxonomists for standard genome sequencing and annotation.</title>
        <authorList>
            <consortium name="The Broad Institute Genomics Platform"/>
            <consortium name="The Broad Institute Genome Sequencing Center for Infectious Disease"/>
            <person name="Wu L."/>
            <person name="Ma J."/>
        </authorList>
    </citation>
    <scope>NUCLEOTIDE SEQUENCE [LARGE SCALE GENOMIC DNA]</scope>
    <source>
        <strain evidence="2">PCU 280</strain>
    </source>
</reference>
<dbReference type="SUPFAM" id="SSF52777">
    <property type="entry name" value="CoA-dependent acyltransferases"/>
    <property type="match status" value="1"/>
</dbReference>
<comment type="caution">
    <text evidence="1">The sequence shown here is derived from an EMBL/GenBank/DDBJ whole genome shotgun (WGS) entry which is preliminary data.</text>
</comment>
<dbReference type="Gene3D" id="3.30.559.10">
    <property type="entry name" value="Chloramphenicol acetyltransferase-like domain"/>
    <property type="match status" value="1"/>
</dbReference>
<proteinExistence type="predicted"/>
<evidence type="ECO:0008006" key="3">
    <source>
        <dbReference type="Google" id="ProtNLM"/>
    </source>
</evidence>
<keyword evidence="2" id="KW-1185">Reference proteome</keyword>
<evidence type="ECO:0000313" key="1">
    <source>
        <dbReference type="EMBL" id="MFC6333166.1"/>
    </source>
</evidence>
<accession>A0ABW1V5S2</accession>